<dbReference type="InterPro" id="IPR008988">
    <property type="entry name" value="Transcriptional_repressor_C"/>
</dbReference>
<dbReference type="CDD" id="cd16442">
    <property type="entry name" value="BPL"/>
    <property type="match status" value="1"/>
</dbReference>
<gene>
    <name evidence="5" type="ORF">MNBD_CHLOROFLEXI01-4942</name>
</gene>
<organism evidence="5">
    <name type="scientific">hydrothermal vent metagenome</name>
    <dbReference type="NCBI Taxonomy" id="652676"/>
    <lineage>
        <taxon>unclassified sequences</taxon>
        <taxon>metagenomes</taxon>
        <taxon>ecological metagenomes</taxon>
    </lineage>
</organism>
<dbReference type="InterPro" id="IPR004143">
    <property type="entry name" value="BPL_LPL_catalytic"/>
</dbReference>
<dbReference type="InterPro" id="IPR004408">
    <property type="entry name" value="Biotin_CoA_COase_ligase"/>
</dbReference>
<dbReference type="PANTHER" id="PTHR12835:SF5">
    <property type="entry name" value="BIOTIN--PROTEIN LIGASE"/>
    <property type="match status" value="1"/>
</dbReference>
<dbReference type="PROSITE" id="PS51733">
    <property type="entry name" value="BPL_LPL_CATALYTIC"/>
    <property type="match status" value="1"/>
</dbReference>
<dbReference type="Gene3D" id="2.30.30.100">
    <property type="match status" value="1"/>
</dbReference>
<dbReference type="SUPFAM" id="SSF55681">
    <property type="entry name" value="Class II aaRS and biotin synthetases"/>
    <property type="match status" value="1"/>
</dbReference>
<dbReference type="PANTHER" id="PTHR12835">
    <property type="entry name" value="BIOTIN PROTEIN LIGASE"/>
    <property type="match status" value="1"/>
</dbReference>
<reference evidence="5" key="1">
    <citation type="submission" date="2018-06" db="EMBL/GenBank/DDBJ databases">
        <authorList>
            <person name="Zhirakovskaya E."/>
        </authorList>
    </citation>
    <scope>NUCLEOTIDE SEQUENCE</scope>
</reference>
<proteinExistence type="predicted"/>
<dbReference type="InterPro" id="IPR045864">
    <property type="entry name" value="aa-tRNA-synth_II/BPL/LPL"/>
</dbReference>
<accession>A0A3B0UXF9</accession>
<evidence type="ECO:0000256" key="1">
    <source>
        <dbReference type="ARBA" id="ARBA00022598"/>
    </source>
</evidence>
<dbReference type="Pfam" id="PF02237">
    <property type="entry name" value="BPL_C"/>
    <property type="match status" value="1"/>
</dbReference>
<feature type="domain" description="BPL/LPL catalytic" evidence="4">
    <location>
        <begin position="19"/>
        <end position="207"/>
    </location>
</feature>
<evidence type="ECO:0000313" key="5">
    <source>
        <dbReference type="EMBL" id="VAW33430.1"/>
    </source>
</evidence>
<keyword evidence="3" id="KW-0067">ATP-binding</keyword>
<evidence type="ECO:0000256" key="3">
    <source>
        <dbReference type="ARBA" id="ARBA00022840"/>
    </source>
</evidence>
<dbReference type="GO" id="GO:0004077">
    <property type="term" value="F:biotin--[biotin carboxyl-carrier protein] ligase activity"/>
    <property type="evidence" value="ECO:0007669"/>
    <property type="project" value="InterPro"/>
</dbReference>
<keyword evidence="2" id="KW-0547">Nucleotide-binding</keyword>
<dbReference type="Pfam" id="PF03099">
    <property type="entry name" value="BPL_LplA_LipB"/>
    <property type="match status" value="1"/>
</dbReference>
<evidence type="ECO:0000256" key="2">
    <source>
        <dbReference type="ARBA" id="ARBA00022741"/>
    </source>
</evidence>
<dbReference type="SUPFAM" id="SSF50037">
    <property type="entry name" value="C-terminal domain of transcriptional repressors"/>
    <property type="match status" value="1"/>
</dbReference>
<dbReference type="InterPro" id="IPR003142">
    <property type="entry name" value="BPL_C"/>
</dbReference>
<dbReference type="GO" id="GO:0005524">
    <property type="term" value="F:ATP binding"/>
    <property type="evidence" value="ECO:0007669"/>
    <property type="project" value="UniProtKB-KW"/>
</dbReference>
<dbReference type="AlphaFoldDB" id="A0A3B0UXF9"/>
<dbReference type="NCBIfam" id="TIGR00121">
    <property type="entry name" value="birA_ligase"/>
    <property type="match status" value="1"/>
</dbReference>
<dbReference type="EMBL" id="UOEU01000448">
    <property type="protein sequence ID" value="VAW33430.1"/>
    <property type="molecule type" value="Genomic_DNA"/>
</dbReference>
<keyword evidence="1" id="KW-0436">Ligase</keyword>
<protein>
    <recommendedName>
        <fullName evidence="4">BPL/LPL catalytic domain-containing protein</fullName>
    </recommendedName>
</protein>
<name>A0A3B0UXF9_9ZZZZ</name>
<dbReference type="GO" id="GO:0005737">
    <property type="term" value="C:cytoplasm"/>
    <property type="evidence" value="ECO:0007669"/>
    <property type="project" value="TreeGrafter"/>
</dbReference>
<sequence length="273" mass="30126">MMNKLQETAVSRRVSTRWLGKICQIILEVDSTNDLLKEMIQRGDEKNPPAGFVLLTEHQRQGRGRLARRWDAPPNSSLLLSMLFRPNWEAEQMNWLTMLVSLAAAEAIAAHAEVTVGIKWPNDLMVRHAGVWHKVGGILQEGDFGANGRLQWAIVGIGINVNIPTDQLPDGATPATSLLVATGQPVPRLPLLVTFLNRVEELYLLAENGRSPQPAWQKKLITLGQPVRVTYTQTNQSFSGVAEATNRAGHLLVRDSAGELHTVTAADVTLRQK</sequence>
<evidence type="ECO:0000259" key="4">
    <source>
        <dbReference type="PROSITE" id="PS51733"/>
    </source>
</evidence>
<dbReference type="Gene3D" id="3.30.930.10">
    <property type="entry name" value="Bira Bifunctional Protein, Domain 2"/>
    <property type="match status" value="1"/>
</dbReference>